<evidence type="ECO:0000313" key="15">
    <source>
        <dbReference type="EMBL" id="TDN94736.1"/>
    </source>
</evidence>
<evidence type="ECO:0000256" key="5">
    <source>
        <dbReference type="ARBA" id="ARBA00022862"/>
    </source>
</evidence>
<evidence type="ECO:0000256" key="4">
    <source>
        <dbReference type="ARBA" id="ARBA00022559"/>
    </source>
</evidence>
<proteinExistence type="inferred from homology"/>
<evidence type="ECO:0000256" key="3">
    <source>
        <dbReference type="ARBA" id="ARBA00013017"/>
    </source>
</evidence>
<comment type="function">
    <text evidence="1">Thiol-specific peroxidase that catalyzes the reduction of hydrogen peroxide and organic hydroperoxides to water and alcohols, respectively. Plays a role in cell protection against oxidative stress by detoxifying peroxides and as sensor of hydrogen peroxide-mediated signaling events.</text>
</comment>
<comment type="catalytic activity">
    <reaction evidence="12">
        <text>a hydroperoxide + [thioredoxin]-dithiol = an alcohol + [thioredoxin]-disulfide + H2O</text>
        <dbReference type="Rhea" id="RHEA:62620"/>
        <dbReference type="Rhea" id="RHEA-COMP:10698"/>
        <dbReference type="Rhea" id="RHEA-COMP:10700"/>
        <dbReference type="ChEBI" id="CHEBI:15377"/>
        <dbReference type="ChEBI" id="CHEBI:29950"/>
        <dbReference type="ChEBI" id="CHEBI:30879"/>
        <dbReference type="ChEBI" id="CHEBI:35924"/>
        <dbReference type="ChEBI" id="CHEBI:50058"/>
        <dbReference type="EC" id="1.11.1.24"/>
    </reaction>
</comment>
<evidence type="ECO:0000256" key="10">
    <source>
        <dbReference type="ARBA" id="ARBA00038489"/>
    </source>
</evidence>
<dbReference type="PROSITE" id="PS51352">
    <property type="entry name" value="THIOREDOXIN_2"/>
    <property type="match status" value="1"/>
</dbReference>
<evidence type="ECO:0000256" key="9">
    <source>
        <dbReference type="ARBA" id="ARBA00032824"/>
    </source>
</evidence>
<dbReference type="PANTHER" id="PTHR42801">
    <property type="entry name" value="THIOREDOXIN-DEPENDENT PEROXIDE REDUCTASE"/>
    <property type="match status" value="1"/>
</dbReference>
<comment type="similarity">
    <text evidence="10">Belongs to the peroxiredoxin family. BCP/PrxQ subfamily.</text>
</comment>
<keyword evidence="4" id="KW-0575">Peroxidase</keyword>
<evidence type="ECO:0000256" key="6">
    <source>
        <dbReference type="ARBA" id="ARBA00023002"/>
    </source>
</evidence>
<dbReference type="InterPro" id="IPR000866">
    <property type="entry name" value="AhpC/TSA"/>
</dbReference>
<dbReference type="GO" id="GO:0005737">
    <property type="term" value="C:cytoplasm"/>
    <property type="evidence" value="ECO:0007669"/>
    <property type="project" value="TreeGrafter"/>
</dbReference>
<feature type="active site" description="Cysteine sulfenic acid (-SOH) intermediate; for peroxidase activity" evidence="13">
    <location>
        <position position="54"/>
    </location>
</feature>
<name>A0A4R6GIE0_9BURK</name>
<feature type="domain" description="Thioredoxin" evidence="14">
    <location>
        <begin position="12"/>
        <end position="164"/>
    </location>
</feature>
<evidence type="ECO:0000259" key="14">
    <source>
        <dbReference type="PROSITE" id="PS51352"/>
    </source>
</evidence>
<evidence type="ECO:0000256" key="8">
    <source>
        <dbReference type="ARBA" id="ARBA00023284"/>
    </source>
</evidence>
<evidence type="ECO:0000256" key="1">
    <source>
        <dbReference type="ARBA" id="ARBA00003330"/>
    </source>
</evidence>
<reference evidence="15 16" key="1">
    <citation type="submission" date="2019-03" db="EMBL/GenBank/DDBJ databases">
        <title>Genomic Encyclopedia of Type Strains, Phase IV (KMG-IV): sequencing the most valuable type-strain genomes for metagenomic binning, comparative biology and taxonomic classification.</title>
        <authorList>
            <person name="Goeker M."/>
        </authorList>
    </citation>
    <scope>NUCLEOTIDE SEQUENCE [LARGE SCALE GENOMIC DNA]</scope>
    <source>
        <strain evidence="15 16">DSM 18555</strain>
    </source>
</reference>
<dbReference type="FunFam" id="3.40.30.10:FF:000007">
    <property type="entry name" value="Thioredoxin-dependent thiol peroxidase"/>
    <property type="match status" value="1"/>
</dbReference>
<protein>
    <recommendedName>
        <fullName evidence="3">thioredoxin-dependent peroxiredoxin</fullName>
        <ecNumber evidence="3">1.11.1.24</ecNumber>
    </recommendedName>
    <alternativeName>
        <fullName evidence="9">Thioredoxin peroxidase</fullName>
    </alternativeName>
    <alternativeName>
        <fullName evidence="11">Thioredoxin-dependent peroxiredoxin Bcp</fullName>
    </alternativeName>
</protein>
<evidence type="ECO:0000313" key="16">
    <source>
        <dbReference type="Proteomes" id="UP000294737"/>
    </source>
</evidence>
<keyword evidence="5" id="KW-0049">Antioxidant</keyword>
<comment type="caution">
    <text evidence="15">The sequence shown here is derived from an EMBL/GenBank/DDBJ whole genome shotgun (WGS) entry which is preliminary data.</text>
</comment>
<dbReference type="Pfam" id="PF00578">
    <property type="entry name" value="AhpC-TSA"/>
    <property type="match status" value="1"/>
</dbReference>
<accession>A0A4R6GIE0</accession>
<dbReference type="Gene3D" id="3.40.30.10">
    <property type="entry name" value="Glutaredoxin"/>
    <property type="match status" value="1"/>
</dbReference>
<dbReference type="PIRSF" id="PIRSF000239">
    <property type="entry name" value="AHPC"/>
    <property type="match status" value="1"/>
</dbReference>
<dbReference type="GO" id="GO:0045454">
    <property type="term" value="P:cell redox homeostasis"/>
    <property type="evidence" value="ECO:0007669"/>
    <property type="project" value="TreeGrafter"/>
</dbReference>
<dbReference type="InterPro" id="IPR050924">
    <property type="entry name" value="Peroxiredoxin_BCP/PrxQ"/>
</dbReference>
<keyword evidence="8" id="KW-0676">Redox-active center</keyword>
<organism evidence="15 16">
    <name type="scientific">Herminiimonas fonticola</name>
    <dbReference type="NCBI Taxonomy" id="303380"/>
    <lineage>
        <taxon>Bacteria</taxon>
        <taxon>Pseudomonadati</taxon>
        <taxon>Pseudomonadota</taxon>
        <taxon>Betaproteobacteria</taxon>
        <taxon>Burkholderiales</taxon>
        <taxon>Oxalobacteraceae</taxon>
        <taxon>Herminiimonas</taxon>
    </lineage>
</organism>
<dbReference type="GO" id="GO:0034599">
    <property type="term" value="P:cellular response to oxidative stress"/>
    <property type="evidence" value="ECO:0007669"/>
    <property type="project" value="TreeGrafter"/>
</dbReference>
<sequence>MDQDIAVLERPSVLNKIVPDFSAAMTGDQTFQLSDYKGKNIVLYFYPKDNTPGCTTEGIQFREMYPQFQQANAEIFGISRDSIRSHEGFKAKLEMPFQLISDPDETLCTMFDVMKMKNMYGKKVRGIERSTFVIDESGKLVKEWRGVKVPGHIDEVLEFVKALA</sequence>
<dbReference type="PANTHER" id="PTHR42801:SF4">
    <property type="entry name" value="AHPC_TSA FAMILY PROTEIN"/>
    <property type="match status" value="1"/>
</dbReference>
<dbReference type="EMBL" id="SNWF01000004">
    <property type="protein sequence ID" value="TDN94736.1"/>
    <property type="molecule type" value="Genomic_DNA"/>
</dbReference>
<comment type="subunit">
    <text evidence="2">Monomer.</text>
</comment>
<evidence type="ECO:0000256" key="11">
    <source>
        <dbReference type="ARBA" id="ARBA00042639"/>
    </source>
</evidence>
<dbReference type="SUPFAM" id="SSF52833">
    <property type="entry name" value="Thioredoxin-like"/>
    <property type="match status" value="1"/>
</dbReference>
<evidence type="ECO:0000256" key="7">
    <source>
        <dbReference type="ARBA" id="ARBA00023157"/>
    </source>
</evidence>
<dbReference type="InterPro" id="IPR024706">
    <property type="entry name" value="Peroxiredoxin_AhpC-typ"/>
</dbReference>
<dbReference type="InterPro" id="IPR036249">
    <property type="entry name" value="Thioredoxin-like_sf"/>
</dbReference>
<evidence type="ECO:0000256" key="13">
    <source>
        <dbReference type="PIRSR" id="PIRSR000239-1"/>
    </source>
</evidence>
<dbReference type="EC" id="1.11.1.24" evidence="3"/>
<dbReference type="Proteomes" id="UP000294737">
    <property type="component" value="Unassembled WGS sequence"/>
</dbReference>
<dbReference type="AlphaFoldDB" id="A0A4R6GIE0"/>
<dbReference type="GO" id="GO:0008379">
    <property type="term" value="F:thioredoxin peroxidase activity"/>
    <property type="evidence" value="ECO:0007669"/>
    <property type="project" value="TreeGrafter"/>
</dbReference>
<keyword evidence="7" id="KW-1015">Disulfide bond</keyword>
<gene>
    <name evidence="15" type="ORF">EV677_1291</name>
</gene>
<dbReference type="InterPro" id="IPR013766">
    <property type="entry name" value="Thioredoxin_domain"/>
</dbReference>
<keyword evidence="6" id="KW-0560">Oxidoreductase</keyword>
<evidence type="ECO:0000256" key="2">
    <source>
        <dbReference type="ARBA" id="ARBA00011245"/>
    </source>
</evidence>
<keyword evidence="16" id="KW-1185">Reference proteome</keyword>
<evidence type="ECO:0000256" key="12">
    <source>
        <dbReference type="ARBA" id="ARBA00049091"/>
    </source>
</evidence>
<dbReference type="RefSeq" id="WP_181666421.1">
    <property type="nucleotide sequence ID" value="NZ_PTLZ01000001.1"/>
</dbReference>
<dbReference type="CDD" id="cd03017">
    <property type="entry name" value="PRX_BCP"/>
    <property type="match status" value="1"/>
</dbReference>